<keyword evidence="6" id="KW-0648">Protein biosynthesis</keyword>
<protein>
    <recommendedName>
        <fullName evidence="2">valine--tRNA ligase</fullName>
        <ecNumber evidence="2">6.1.1.9</ecNumber>
    </recommendedName>
    <alternativeName>
        <fullName evidence="8">Valyl-tRNA synthetase</fullName>
    </alternativeName>
</protein>
<evidence type="ECO:0000256" key="1">
    <source>
        <dbReference type="ARBA" id="ARBA00005594"/>
    </source>
</evidence>
<evidence type="ECO:0000256" key="6">
    <source>
        <dbReference type="ARBA" id="ARBA00022917"/>
    </source>
</evidence>
<dbReference type="InterPro" id="IPR013155">
    <property type="entry name" value="M/V/L/I-tRNA-synth_anticd-bd"/>
</dbReference>
<evidence type="ECO:0000256" key="8">
    <source>
        <dbReference type="ARBA" id="ARBA00029936"/>
    </source>
</evidence>
<keyword evidence="3" id="KW-0436">Ligase</keyword>
<evidence type="ECO:0000256" key="2">
    <source>
        <dbReference type="ARBA" id="ARBA00013169"/>
    </source>
</evidence>
<dbReference type="SUPFAM" id="SSF47323">
    <property type="entry name" value="Anticodon-binding domain of a subclass of class I aminoacyl-tRNA synthetases"/>
    <property type="match status" value="1"/>
</dbReference>
<dbReference type="EMBL" id="JAUIQD010000001">
    <property type="protein sequence ID" value="KAK3364257.1"/>
    <property type="molecule type" value="Genomic_DNA"/>
</dbReference>
<sequence length="455" mass="50477">MPAHSQGRSDLMPGYHVVKDLTKFGLFVKKEPNPMKIPLCEKFKDVIEPLIKPQWWVRMKGLADAGLKVKRWLTNVNDWCISRQLWWGHRIPTYMIVFDGEDSTETDATEWIVAKSEDEAQAMAEAKFGPKKFPLEQDPDSLSGHVVQRRTVADGYASVRLTGSVPFTEVHCHSLIRDSEGRKMNKSLGNIVDPIDIISGTDLESFHPKLLISNLQEDEVARATKYRKTAFPNGIPECGAAALRSTGVFQEHKDLYQFFYDELCDVVIENSRSILSVGIPEEQNSVQQALFRTLDTSLRLMHPSMPFITEELWQRVPRQRGDTTPTIMPAPYPAHDTGLDFYADALNYELGLGCLCTGVSDLAAEYGIRAGGRAYVKPTTADSQANAQLPTIKALCGKSIGEVNVIGQEAAKDAIPKGCAVFVISSDIAVLLEVGSRTPDVDAELVKLRAKLQKS</sequence>
<feature type="domain" description="Aminoacyl-tRNA synthetase class Ia" evidence="9">
    <location>
        <begin position="43"/>
        <end position="140"/>
    </location>
</feature>
<comment type="caution">
    <text evidence="11">The sequence shown here is derived from an EMBL/GenBank/DDBJ whole genome shotgun (WGS) entry which is preliminary data.</text>
</comment>
<evidence type="ECO:0000313" key="12">
    <source>
        <dbReference type="Proteomes" id="UP001275084"/>
    </source>
</evidence>
<dbReference type="Gene3D" id="1.10.730.10">
    <property type="entry name" value="Isoleucyl-tRNA Synthetase, Domain 1"/>
    <property type="match status" value="1"/>
</dbReference>
<evidence type="ECO:0000256" key="5">
    <source>
        <dbReference type="ARBA" id="ARBA00022840"/>
    </source>
</evidence>
<feature type="domain" description="Methionyl/Valyl/Leucyl/Isoleucyl-tRNA synthetase anticodon-binding" evidence="10">
    <location>
        <begin position="253"/>
        <end position="337"/>
    </location>
</feature>
<dbReference type="GO" id="GO:0006438">
    <property type="term" value="P:valyl-tRNA aminoacylation"/>
    <property type="evidence" value="ECO:0007669"/>
    <property type="project" value="InterPro"/>
</dbReference>
<dbReference type="SUPFAM" id="SSF52374">
    <property type="entry name" value="Nucleotidylyl transferase"/>
    <property type="match status" value="1"/>
</dbReference>
<reference evidence="11" key="1">
    <citation type="journal article" date="2023" name="Mol. Phylogenet. Evol.">
        <title>Genome-scale phylogeny and comparative genomics of the fungal order Sordariales.</title>
        <authorList>
            <person name="Hensen N."/>
            <person name="Bonometti L."/>
            <person name="Westerberg I."/>
            <person name="Brannstrom I.O."/>
            <person name="Guillou S."/>
            <person name="Cros-Aarteil S."/>
            <person name="Calhoun S."/>
            <person name="Haridas S."/>
            <person name="Kuo A."/>
            <person name="Mondo S."/>
            <person name="Pangilinan J."/>
            <person name="Riley R."/>
            <person name="LaButti K."/>
            <person name="Andreopoulos B."/>
            <person name="Lipzen A."/>
            <person name="Chen C."/>
            <person name="Yan M."/>
            <person name="Daum C."/>
            <person name="Ng V."/>
            <person name="Clum A."/>
            <person name="Steindorff A."/>
            <person name="Ohm R.A."/>
            <person name="Martin F."/>
            <person name="Silar P."/>
            <person name="Natvig D.O."/>
            <person name="Lalanne C."/>
            <person name="Gautier V."/>
            <person name="Ament-Velasquez S.L."/>
            <person name="Kruys A."/>
            <person name="Hutchinson M.I."/>
            <person name="Powell A.J."/>
            <person name="Barry K."/>
            <person name="Miller A.N."/>
            <person name="Grigoriev I.V."/>
            <person name="Debuchy R."/>
            <person name="Gladieux P."/>
            <person name="Hiltunen Thoren M."/>
            <person name="Johannesson H."/>
        </authorList>
    </citation>
    <scope>NUCLEOTIDE SEQUENCE</scope>
    <source>
        <strain evidence="11">CBS 955.72</strain>
    </source>
</reference>
<dbReference type="Pfam" id="PF08264">
    <property type="entry name" value="Anticodon_1"/>
    <property type="match status" value="1"/>
</dbReference>
<gene>
    <name evidence="11" type="ORF">B0T25DRAFT_576557</name>
</gene>
<evidence type="ECO:0000313" key="11">
    <source>
        <dbReference type="EMBL" id="KAK3364257.1"/>
    </source>
</evidence>
<keyword evidence="12" id="KW-1185">Reference proteome</keyword>
<dbReference type="GO" id="GO:0005524">
    <property type="term" value="F:ATP binding"/>
    <property type="evidence" value="ECO:0007669"/>
    <property type="project" value="UniProtKB-KW"/>
</dbReference>
<keyword evidence="7" id="KW-0030">Aminoacyl-tRNA synthetase</keyword>
<evidence type="ECO:0000256" key="7">
    <source>
        <dbReference type="ARBA" id="ARBA00023146"/>
    </source>
</evidence>
<dbReference type="Pfam" id="PF00133">
    <property type="entry name" value="tRNA-synt_1"/>
    <property type="match status" value="2"/>
</dbReference>
<dbReference type="InterPro" id="IPR002303">
    <property type="entry name" value="Valyl-tRNA_ligase"/>
</dbReference>
<evidence type="ECO:0000259" key="10">
    <source>
        <dbReference type="Pfam" id="PF08264"/>
    </source>
</evidence>
<dbReference type="GO" id="GO:0004832">
    <property type="term" value="F:valine-tRNA ligase activity"/>
    <property type="evidence" value="ECO:0007669"/>
    <property type="project" value="UniProtKB-EC"/>
</dbReference>
<dbReference type="Proteomes" id="UP001275084">
    <property type="component" value="Unassembled WGS sequence"/>
</dbReference>
<name>A0AAJ0HX15_9PEZI</name>
<dbReference type="AlphaFoldDB" id="A0AAJ0HX15"/>
<dbReference type="Gene3D" id="3.40.50.620">
    <property type="entry name" value="HUPs"/>
    <property type="match status" value="2"/>
</dbReference>
<evidence type="ECO:0000259" key="9">
    <source>
        <dbReference type="Pfam" id="PF00133"/>
    </source>
</evidence>
<dbReference type="InterPro" id="IPR009080">
    <property type="entry name" value="tRNAsynth_Ia_anticodon-bd"/>
</dbReference>
<dbReference type="InterPro" id="IPR002300">
    <property type="entry name" value="aa-tRNA-synth_Ia"/>
</dbReference>
<proteinExistence type="inferred from homology"/>
<dbReference type="InterPro" id="IPR014729">
    <property type="entry name" value="Rossmann-like_a/b/a_fold"/>
</dbReference>
<reference evidence="11" key="2">
    <citation type="submission" date="2023-06" db="EMBL/GenBank/DDBJ databases">
        <authorList>
            <consortium name="Lawrence Berkeley National Laboratory"/>
            <person name="Haridas S."/>
            <person name="Hensen N."/>
            <person name="Bonometti L."/>
            <person name="Westerberg I."/>
            <person name="Brannstrom I.O."/>
            <person name="Guillou S."/>
            <person name="Cros-Aarteil S."/>
            <person name="Calhoun S."/>
            <person name="Kuo A."/>
            <person name="Mondo S."/>
            <person name="Pangilinan J."/>
            <person name="Riley R."/>
            <person name="Labutti K."/>
            <person name="Andreopoulos B."/>
            <person name="Lipzen A."/>
            <person name="Chen C."/>
            <person name="Yanf M."/>
            <person name="Daum C."/>
            <person name="Ng V."/>
            <person name="Clum A."/>
            <person name="Steindorff A."/>
            <person name="Ohm R."/>
            <person name="Martin F."/>
            <person name="Silar P."/>
            <person name="Natvig D."/>
            <person name="Lalanne C."/>
            <person name="Gautier V."/>
            <person name="Ament-Velasquez S.L."/>
            <person name="Kruys A."/>
            <person name="Hutchinson M.I."/>
            <person name="Powell A.J."/>
            <person name="Barry K."/>
            <person name="Miller A.N."/>
            <person name="Grigoriev I.V."/>
            <person name="Debuchy R."/>
            <person name="Gladieux P."/>
            <person name="Thoren M.H."/>
            <person name="Johannesson H."/>
        </authorList>
    </citation>
    <scope>NUCLEOTIDE SEQUENCE</scope>
    <source>
        <strain evidence="11">CBS 955.72</strain>
    </source>
</reference>
<evidence type="ECO:0000256" key="4">
    <source>
        <dbReference type="ARBA" id="ARBA00022741"/>
    </source>
</evidence>
<feature type="domain" description="Aminoacyl-tRNA synthetase class Ia" evidence="9">
    <location>
        <begin position="157"/>
        <end position="244"/>
    </location>
</feature>
<evidence type="ECO:0000256" key="3">
    <source>
        <dbReference type="ARBA" id="ARBA00022598"/>
    </source>
</evidence>
<organism evidence="11 12">
    <name type="scientific">Lasiosphaeria hispida</name>
    <dbReference type="NCBI Taxonomy" id="260671"/>
    <lineage>
        <taxon>Eukaryota</taxon>
        <taxon>Fungi</taxon>
        <taxon>Dikarya</taxon>
        <taxon>Ascomycota</taxon>
        <taxon>Pezizomycotina</taxon>
        <taxon>Sordariomycetes</taxon>
        <taxon>Sordariomycetidae</taxon>
        <taxon>Sordariales</taxon>
        <taxon>Lasiosphaeriaceae</taxon>
        <taxon>Lasiosphaeria</taxon>
    </lineage>
</organism>
<dbReference type="PANTHER" id="PTHR11946:SF109">
    <property type="entry name" value="VALINE--TRNA LIGASE"/>
    <property type="match status" value="1"/>
</dbReference>
<accession>A0AAJ0HX15</accession>
<keyword evidence="4" id="KW-0547">Nucleotide-binding</keyword>
<dbReference type="PANTHER" id="PTHR11946">
    <property type="entry name" value="VALYL-TRNA SYNTHETASES"/>
    <property type="match status" value="1"/>
</dbReference>
<keyword evidence="5" id="KW-0067">ATP-binding</keyword>
<comment type="similarity">
    <text evidence="1">Belongs to the class-I aminoacyl-tRNA synthetase family.</text>
</comment>
<dbReference type="GO" id="GO:0005829">
    <property type="term" value="C:cytosol"/>
    <property type="evidence" value="ECO:0007669"/>
    <property type="project" value="TreeGrafter"/>
</dbReference>
<dbReference type="EC" id="6.1.1.9" evidence="2"/>